<evidence type="ECO:0000256" key="1">
    <source>
        <dbReference type="SAM" id="MobiDB-lite"/>
    </source>
</evidence>
<accession>S3CT14</accession>
<reference evidence="3 4" key="1">
    <citation type="journal article" date="2013" name="BMC Genomics">
        <title>Genomics-driven discovery of the pneumocandin biosynthetic gene cluster in the fungus Glarea lozoyensis.</title>
        <authorList>
            <person name="Chen L."/>
            <person name="Yue Q."/>
            <person name="Zhang X."/>
            <person name="Xiang M."/>
            <person name="Wang C."/>
            <person name="Li S."/>
            <person name="Che Y."/>
            <person name="Ortiz-Lopez F.J."/>
            <person name="Bills G.F."/>
            <person name="Liu X."/>
            <person name="An Z."/>
        </authorList>
    </citation>
    <scope>NUCLEOTIDE SEQUENCE [LARGE SCALE GENOMIC DNA]</scope>
    <source>
        <strain evidence="4">ATCC 20868 / MF5171</strain>
    </source>
</reference>
<keyword evidence="4" id="KW-1185">Reference proteome</keyword>
<proteinExistence type="predicted"/>
<sequence length="442" mass="47686">MAEHYRLDASHALSLMQNGDLTVEEYAKSLLSRIKERDHVVKAWAYLDPDFVLKQARALDQIPAEQRGPLHGVAIGVKDVILTKDMPTQHNSAIYTSSEPSTVDAAPIITLRASGALIFGKTTTTEFASVTDGPETSNPHDSTRTPGGSSSGSGAAVGDFQVPIALGTQTGGSTVRPGSFNGIFALKPTWGAISREGLAQYSITCDTLGLYARSVADLQLLAKVFQLADDKPVKPTPFDIKRSKVAFCKTANWPKAGPGTQGAWEKAKSILEKQGAKVEEIELPEDFAKIKDWHANVLAGEGRTSFLGNYLLAKDKMHSMLHGHVENHTKLSRKAQLESYDGCARLRPVWDDLASKFDAVFTPSVVDEAPVGLGSTGDASFCSMWTILQVPCLNIPGFGGENKLPIGLTLVGPRYTDEHVLWVGKSIGEVFAREGGWKSKLI</sequence>
<dbReference type="GeneID" id="19459790"/>
<dbReference type="PANTHER" id="PTHR11895:SF151">
    <property type="entry name" value="GLUTAMYL-TRNA(GLN) AMIDOTRANSFERASE SUBUNIT A"/>
    <property type="match status" value="1"/>
</dbReference>
<evidence type="ECO:0000259" key="2">
    <source>
        <dbReference type="Pfam" id="PF01425"/>
    </source>
</evidence>
<feature type="region of interest" description="Disordered" evidence="1">
    <location>
        <begin position="128"/>
        <end position="154"/>
    </location>
</feature>
<feature type="compositionally biased region" description="Polar residues" evidence="1">
    <location>
        <begin position="128"/>
        <end position="146"/>
    </location>
</feature>
<name>S3CT14_GLAL2</name>
<dbReference type="eggNOG" id="KOG1211">
    <property type="taxonomic scope" value="Eukaryota"/>
</dbReference>
<gene>
    <name evidence="3" type="ORF">GLAREA_00732</name>
</gene>
<dbReference type="PANTHER" id="PTHR11895">
    <property type="entry name" value="TRANSAMIDASE"/>
    <property type="match status" value="1"/>
</dbReference>
<dbReference type="Proteomes" id="UP000016922">
    <property type="component" value="Unassembled WGS sequence"/>
</dbReference>
<dbReference type="InterPro" id="IPR000120">
    <property type="entry name" value="Amidase"/>
</dbReference>
<dbReference type="SUPFAM" id="SSF75304">
    <property type="entry name" value="Amidase signature (AS) enzymes"/>
    <property type="match status" value="1"/>
</dbReference>
<dbReference type="Gene3D" id="3.90.1300.10">
    <property type="entry name" value="Amidase signature (AS) domain"/>
    <property type="match status" value="1"/>
</dbReference>
<dbReference type="RefSeq" id="XP_008083681.1">
    <property type="nucleotide sequence ID" value="XM_008085490.1"/>
</dbReference>
<feature type="domain" description="Amidase" evidence="2">
    <location>
        <begin position="28"/>
        <end position="421"/>
    </location>
</feature>
<dbReference type="AlphaFoldDB" id="S3CT14"/>
<evidence type="ECO:0000313" key="4">
    <source>
        <dbReference type="Proteomes" id="UP000016922"/>
    </source>
</evidence>
<dbReference type="STRING" id="1116229.S3CT14"/>
<dbReference type="HOGENOM" id="CLU_009600_0_0_1"/>
<dbReference type="InterPro" id="IPR023631">
    <property type="entry name" value="Amidase_dom"/>
</dbReference>
<dbReference type="Pfam" id="PF01425">
    <property type="entry name" value="Amidase"/>
    <property type="match status" value="1"/>
</dbReference>
<dbReference type="KEGG" id="glz:GLAREA_00732"/>
<dbReference type="EMBL" id="KE145367">
    <property type="protein sequence ID" value="EPE29572.1"/>
    <property type="molecule type" value="Genomic_DNA"/>
</dbReference>
<dbReference type="InterPro" id="IPR036928">
    <property type="entry name" value="AS_sf"/>
</dbReference>
<dbReference type="OMA" id="TEFAYFE"/>
<evidence type="ECO:0000313" key="3">
    <source>
        <dbReference type="EMBL" id="EPE29572.1"/>
    </source>
</evidence>
<protein>
    <submittedName>
        <fullName evidence="3">Amidase signature (AS) enzyme</fullName>
    </submittedName>
</protein>
<dbReference type="OrthoDB" id="6428749at2759"/>
<organism evidence="3 4">
    <name type="scientific">Glarea lozoyensis (strain ATCC 20868 / MF5171)</name>
    <dbReference type="NCBI Taxonomy" id="1116229"/>
    <lineage>
        <taxon>Eukaryota</taxon>
        <taxon>Fungi</taxon>
        <taxon>Dikarya</taxon>
        <taxon>Ascomycota</taxon>
        <taxon>Pezizomycotina</taxon>
        <taxon>Leotiomycetes</taxon>
        <taxon>Helotiales</taxon>
        <taxon>Helotiaceae</taxon>
        <taxon>Glarea</taxon>
    </lineage>
</organism>
<dbReference type="GO" id="GO:0003824">
    <property type="term" value="F:catalytic activity"/>
    <property type="evidence" value="ECO:0007669"/>
    <property type="project" value="InterPro"/>
</dbReference>